<comment type="caution">
    <text evidence="13">The sequence shown here is derived from an EMBL/GenBank/DDBJ whole genome shotgun (WGS) entry which is preliminary data.</text>
</comment>
<proteinExistence type="inferred from homology"/>
<sequence>MQETEWIWLNGEWVKWGDAKLHFVTHALHYGSAVFEGIRCYKTDKGPAIFRLHDHMERFFYSMSVLKMPSRFDLATIERTAIELVKRNGMKEGYLRPLAYFGYGSMGVNPQGLEGDIGIACWPWGAYLPHELVDVKISQFMRLHPKSIVSEAKVSGHYVNSILACLELRGTNYHEALFLDYQGYVAEGPGENIFLVKDGVLKTPKIGSILRGFTRDTVIKIAGMDGIKVEECDISPEEAFESDEAFFAGTAAEVTPIRSINDHVFGDGKVGPITKHVKERYLNTTHGHVPELLHFLSFVG</sequence>
<evidence type="ECO:0000256" key="4">
    <source>
        <dbReference type="ARBA" id="ARBA00005072"/>
    </source>
</evidence>
<dbReference type="GO" id="GO:0009098">
    <property type="term" value="P:L-leucine biosynthetic process"/>
    <property type="evidence" value="ECO:0007669"/>
    <property type="project" value="UniProtKB-UniPathway"/>
</dbReference>
<dbReference type="InterPro" id="IPR050571">
    <property type="entry name" value="Class-IV_PLP-Dep_Aminotrnsfr"/>
</dbReference>
<dbReference type="Pfam" id="PF01063">
    <property type="entry name" value="Aminotran_4"/>
    <property type="match status" value="1"/>
</dbReference>
<dbReference type="NCBIfam" id="NF005146">
    <property type="entry name" value="PRK06606.1"/>
    <property type="match status" value="1"/>
</dbReference>
<dbReference type="InterPro" id="IPR001544">
    <property type="entry name" value="Aminotrans_IV"/>
</dbReference>
<evidence type="ECO:0000313" key="14">
    <source>
        <dbReference type="Proteomes" id="UP000524246"/>
    </source>
</evidence>
<evidence type="ECO:0000256" key="2">
    <source>
        <dbReference type="ARBA" id="ARBA00004824"/>
    </source>
</evidence>
<dbReference type="FunFam" id="3.20.10.10:FF:000002">
    <property type="entry name" value="D-alanine aminotransferase"/>
    <property type="match status" value="1"/>
</dbReference>
<keyword evidence="12" id="KW-0028">Amino-acid biosynthesis</keyword>
<reference evidence="13 14" key="1">
    <citation type="journal article" date="2020" name="Biotechnol. Biofuels">
        <title>New insights from the biogas microbiome by comprehensive genome-resolved metagenomics of nearly 1600 species originating from multiple anaerobic digesters.</title>
        <authorList>
            <person name="Campanaro S."/>
            <person name="Treu L."/>
            <person name="Rodriguez-R L.M."/>
            <person name="Kovalovszki A."/>
            <person name="Ziels R.M."/>
            <person name="Maus I."/>
            <person name="Zhu X."/>
            <person name="Kougias P.G."/>
            <person name="Basile A."/>
            <person name="Luo G."/>
            <person name="Schluter A."/>
            <person name="Konstantinidis K.T."/>
            <person name="Angelidaki I."/>
        </authorList>
    </citation>
    <scope>NUCLEOTIDE SEQUENCE [LARGE SCALE GENOMIC DNA]</scope>
    <source>
        <strain evidence="13">AS27yjCOA_65</strain>
    </source>
</reference>
<dbReference type="InterPro" id="IPR043132">
    <property type="entry name" value="BCAT-like_C"/>
</dbReference>
<dbReference type="Proteomes" id="UP000524246">
    <property type="component" value="Unassembled WGS sequence"/>
</dbReference>
<evidence type="ECO:0000256" key="12">
    <source>
        <dbReference type="RuleBase" id="RU364094"/>
    </source>
</evidence>
<dbReference type="PANTHER" id="PTHR42743">
    <property type="entry name" value="AMINO-ACID AMINOTRANSFERASE"/>
    <property type="match status" value="1"/>
</dbReference>
<comment type="pathway">
    <text evidence="3 12">Amino-acid biosynthesis; L-valine biosynthesis; L-valine from pyruvate: step 4/4.</text>
</comment>
<dbReference type="AlphaFoldDB" id="A0A7X9FRH6"/>
<comment type="similarity">
    <text evidence="5 12">Belongs to the class-IV pyridoxal-phosphate-dependent aminotransferase family.</text>
</comment>
<organism evidence="13 14">
    <name type="scientific">SAR324 cluster bacterium</name>
    <dbReference type="NCBI Taxonomy" id="2024889"/>
    <lineage>
        <taxon>Bacteria</taxon>
        <taxon>Deltaproteobacteria</taxon>
        <taxon>SAR324 cluster</taxon>
    </lineage>
</organism>
<dbReference type="PANTHER" id="PTHR42743:SF11">
    <property type="entry name" value="AMINODEOXYCHORISMATE LYASE"/>
    <property type="match status" value="1"/>
</dbReference>
<keyword evidence="8 12" id="KW-0663">Pyridoxal phosphate</keyword>
<evidence type="ECO:0000256" key="3">
    <source>
        <dbReference type="ARBA" id="ARBA00004931"/>
    </source>
</evidence>
<protein>
    <recommendedName>
        <fullName evidence="12">Branched-chain-amino-acid aminotransferase</fullName>
        <shortName evidence="12">BCAT</shortName>
        <ecNumber evidence="12">2.6.1.42</ecNumber>
    </recommendedName>
</protein>
<dbReference type="UniPathway" id="UPA00049">
    <property type="reaction ID" value="UER00062"/>
</dbReference>
<evidence type="ECO:0000313" key="13">
    <source>
        <dbReference type="EMBL" id="NMC62959.1"/>
    </source>
</evidence>
<gene>
    <name evidence="12" type="primary">ilvE</name>
    <name evidence="13" type="ORF">GYA55_07295</name>
</gene>
<dbReference type="NCBIfam" id="TIGR01122">
    <property type="entry name" value="ilvE_I"/>
    <property type="match status" value="1"/>
</dbReference>
<comment type="function">
    <text evidence="12">Acts on leucine, isoleucine and valine.</text>
</comment>
<comment type="catalytic activity">
    <reaction evidence="9 12">
        <text>L-valine + 2-oxoglutarate = 3-methyl-2-oxobutanoate + L-glutamate</text>
        <dbReference type="Rhea" id="RHEA:24813"/>
        <dbReference type="ChEBI" id="CHEBI:11851"/>
        <dbReference type="ChEBI" id="CHEBI:16810"/>
        <dbReference type="ChEBI" id="CHEBI:29985"/>
        <dbReference type="ChEBI" id="CHEBI:57762"/>
        <dbReference type="EC" id="2.6.1.42"/>
    </reaction>
</comment>
<dbReference type="GO" id="GO:0004084">
    <property type="term" value="F:branched-chain-amino-acid transaminase activity"/>
    <property type="evidence" value="ECO:0007669"/>
    <property type="project" value="UniProtKB-EC"/>
</dbReference>
<dbReference type="GO" id="GO:0009099">
    <property type="term" value="P:L-valine biosynthetic process"/>
    <property type="evidence" value="ECO:0007669"/>
    <property type="project" value="UniProtKB-UniPathway"/>
</dbReference>
<comment type="cofactor">
    <cofactor evidence="1 12">
        <name>pyridoxal 5'-phosphate</name>
        <dbReference type="ChEBI" id="CHEBI:597326"/>
    </cofactor>
</comment>
<evidence type="ECO:0000256" key="1">
    <source>
        <dbReference type="ARBA" id="ARBA00001933"/>
    </source>
</evidence>
<dbReference type="UniPathway" id="UPA00047">
    <property type="reaction ID" value="UER00058"/>
</dbReference>
<evidence type="ECO:0000256" key="7">
    <source>
        <dbReference type="ARBA" id="ARBA00022679"/>
    </source>
</evidence>
<evidence type="ECO:0000256" key="10">
    <source>
        <dbReference type="ARBA" id="ARBA00048798"/>
    </source>
</evidence>
<keyword evidence="12" id="KW-0100">Branched-chain amino acid biosynthesis</keyword>
<dbReference type="EC" id="2.6.1.42" evidence="12"/>
<dbReference type="InterPro" id="IPR005785">
    <property type="entry name" value="B_amino_transI"/>
</dbReference>
<dbReference type="SUPFAM" id="SSF56752">
    <property type="entry name" value="D-aminoacid aminotransferase-like PLP-dependent enzymes"/>
    <property type="match status" value="1"/>
</dbReference>
<keyword evidence="6 12" id="KW-0032">Aminotransferase</keyword>
<dbReference type="InterPro" id="IPR036038">
    <property type="entry name" value="Aminotransferase-like"/>
</dbReference>
<evidence type="ECO:0000256" key="5">
    <source>
        <dbReference type="ARBA" id="ARBA00009320"/>
    </source>
</evidence>
<dbReference type="InterPro" id="IPR043131">
    <property type="entry name" value="BCAT-like_N"/>
</dbReference>
<comment type="catalytic activity">
    <reaction evidence="11 12">
        <text>L-leucine + 2-oxoglutarate = 4-methyl-2-oxopentanoate + L-glutamate</text>
        <dbReference type="Rhea" id="RHEA:18321"/>
        <dbReference type="ChEBI" id="CHEBI:16810"/>
        <dbReference type="ChEBI" id="CHEBI:17865"/>
        <dbReference type="ChEBI" id="CHEBI:29985"/>
        <dbReference type="ChEBI" id="CHEBI:57427"/>
        <dbReference type="EC" id="2.6.1.42"/>
    </reaction>
</comment>
<evidence type="ECO:0000256" key="9">
    <source>
        <dbReference type="ARBA" id="ARBA00048212"/>
    </source>
</evidence>
<comment type="catalytic activity">
    <reaction evidence="10 12">
        <text>L-isoleucine + 2-oxoglutarate = (S)-3-methyl-2-oxopentanoate + L-glutamate</text>
        <dbReference type="Rhea" id="RHEA:24801"/>
        <dbReference type="ChEBI" id="CHEBI:16810"/>
        <dbReference type="ChEBI" id="CHEBI:29985"/>
        <dbReference type="ChEBI" id="CHEBI:35146"/>
        <dbReference type="ChEBI" id="CHEBI:58045"/>
        <dbReference type="EC" id="2.6.1.42"/>
    </reaction>
</comment>
<dbReference type="GO" id="GO:0009097">
    <property type="term" value="P:isoleucine biosynthetic process"/>
    <property type="evidence" value="ECO:0007669"/>
    <property type="project" value="UniProtKB-UniPathway"/>
</dbReference>
<name>A0A7X9FRH6_9DELT</name>
<evidence type="ECO:0000256" key="6">
    <source>
        <dbReference type="ARBA" id="ARBA00022576"/>
    </source>
</evidence>
<keyword evidence="7 12" id="KW-0808">Transferase</keyword>
<evidence type="ECO:0000256" key="11">
    <source>
        <dbReference type="ARBA" id="ARBA00049229"/>
    </source>
</evidence>
<dbReference type="UniPathway" id="UPA00048">
    <property type="reaction ID" value="UER00073"/>
</dbReference>
<dbReference type="Gene3D" id="3.20.10.10">
    <property type="entry name" value="D-amino Acid Aminotransferase, subunit A, domain 2"/>
    <property type="match status" value="1"/>
</dbReference>
<dbReference type="Gene3D" id="3.30.470.10">
    <property type="match status" value="1"/>
</dbReference>
<comment type="pathway">
    <text evidence="2 12">Amino-acid biosynthesis; L-isoleucine biosynthesis; L-isoleucine from 2-oxobutanoate: step 4/4.</text>
</comment>
<dbReference type="EMBL" id="JAAZON010000323">
    <property type="protein sequence ID" value="NMC62959.1"/>
    <property type="molecule type" value="Genomic_DNA"/>
</dbReference>
<accession>A0A7X9FRH6</accession>
<evidence type="ECO:0000256" key="8">
    <source>
        <dbReference type="ARBA" id="ARBA00022898"/>
    </source>
</evidence>
<comment type="pathway">
    <text evidence="4 12">Amino-acid biosynthesis; L-leucine biosynthesis; L-leucine from 3-methyl-2-oxobutanoate: step 4/4.</text>
</comment>